<name>A0A9N9R367_9NEOP</name>
<dbReference type="AlphaFoldDB" id="A0A9N9R367"/>
<evidence type="ECO:0000313" key="2">
    <source>
        <dbReference type="Proteomes" id="UP001153714"/>
    </source>
</evidence>
<evidence type="ECO:0000313" key="1">
    <source>
        <dbReference type="EMBL" id="CAG9788670.1"/>
    </source>
</evidence>
<dbReference type="OrthoDB" id="7404345at2759"/>
<dbReference type="EMBL" id="OU893333">
    <property type="protein sequence ID" value="CAG9788670.1"/>
    <property type="molecule type" value="Genomic_DNA"/>
</dbReference>
<keyword evidence="2" id="KW-1185">Reference proteome</keyword>
<accession>A0A9N9R367</accession>
<reference evidence="1" key="1">
    <citation type="submission" date="2021-12" db="EMBL/GenBank/DDBJ databases">
        <authorList>
            <person name="King R."/>
        </authorList>
    </citation>
    <scope>NUCLEOTIDE SEQUENCE</scope>
</reference>
<proteinExistence type="predicted"/>
<organism evidence="1 2">
    <name type="scientific">Diatraea saccharalis</name>
    <name type="common">sugarcane borer</name>
    <dbReference type="NCBI Taxonomy" id="40085"/>
    <lineage>
        <taxon>Eukaryota</taxon>
        <taxon>Metazoa</taxon>
        <taxon>Ecdysozoa</taxon>
        <taxon>Arthropoda</taxon>
        <taxon>Hexapoda</taxon>
        <taxon>Insecta</taxon>
        <taxon>Pterygota</taxon>
        <taxon>Neoptera</taxon>
        <taxon>Endopterygota</taxon>
        <taxon>Lepidoptera</taxon>
        <taxon>Glossata</taxon>
        <taxon>Ditrysia</taxon>
        <taxon>Pyraloidea</taxon>
        <taxon>Crambidae</taxon>
        <taxon>Crambinae</taxon>
        <taxon>Diatraea</taxon>
    </lineage>
</organism>
<dbReference type="Proteomes" id="UP001153714">
    <property type="component" value="Chromosome 2"/>
</dbReference>
<protein>
    <submittedName>
        <fullName evidence="1">Uncharacterized protein</fullName>
    </submittedName>
</protein>
<reference evidence="1" key="2">
    <citation type="submission" date="2022-10" db="EMBL/GenBank/DDBJ databases">
        <authorList>
            <consortium name="ENA_rothamsted_submissions"/>
            <consortium name="culmorum"/>
            <person name="King R."/>
        </authorList>
    </citation>
    <scope>NUCLEOTIDE SEQUENCE</scope>
</reference>
<gene>
    <name evidence="1" type="ORF">DIATSA_LOCUS6464</name>
</gene>
<sequence length="112" mass="12344">MLFIYLTDFCNNTSFWSVGVLVLTPVKSFHLRTPMTACLTHDPRLPVLPLDSSSTTPHITEFTTNFPVPSFSFFSATSLLIGKDLRSLIKLVKASPINDHLSAPGATLHARN</sequence>